<sequence length="105" mass="11611">MAPTSHAFPIDAVLVCFCIAWSAGLRMPSWRLLPSAGGFAETQHPCEGSARPRKAFRRAAGRPAIVALLDEFCCSLRHLALIEDVLIWMESSPDPARCLRFTIEQ</sequence>
<accession>A0A6A3MZU8</accession>
<protein>
    <submittedName>
        <fullName evidence="2">Uncharacterized protein</fullName>
    </submittedName>
</protein>
<organism evidence="2 3">
    <name type="scientific">Phytophthora rubi</name>
    <dbReference type="NCBI Taxonomy" id="129364"/>
    <lineage>
        <taxon>Eukaryota</taxon>
        <taxon>Sar</taxon>
        <taxon>Stramenopiles</taxon>
        <taxon>Oomycota</taxon>
        <taxon>Peronosporomycetes</taxon>
        <taxon>Peronosporales</taxon>
        <taxon>Peronosporaceae</taxon>
        <taxon>Phytophthora</taxon>
    </lineage>
</organism>
<dbReference type="EMBL" id="QXFU01000571">
    <property type="protein sequence ID" value="KAE9029150.1"/>
    <property type="molecule type" value="Genomic_DNA"/>
</dbReference>
<name>A0A6A3MZU8_9STRA</name>
<evidence type="ECO:0000313" key="4">
    <source>
        <dbReference type="Proteomes" id="UP000435112"/>
    </source>
</evidence>
<reference evidence="3 4" key="1">
    <citation type="submission" date="2018-09" db="EMBL/GenBank/DDBJ databases">
        <title>Genomic investigation of the strawberry pathogen Phytophthora fragariae indicates pathogenicity is determined by transcriptional variation in three key races.</title>
        <authorList>
            <person name="Adams T.M."/>
            <person name="Armitage A.D."/>
            <person name="Sobczyk M.K."/>
            <person name="Bates H.J."/>
            <person name="Dunwell J.M."/>
            <person name="Nellist C.F."/>
            <person name="Harrison R.J."/>
        </authorList>
    </citation>
    <scope>NUCLEOTIDE SEQUENCE [LARGE SCALE GENOMIC DNA]</scope>
    <source>
        <strain evidence="2 3">SCRP249</strain>
        <strain evidence="1 4">SCRP324</strain>
    </source>
</reference>
<proteinExistence type="predicted"/>
<dbReference type="Proteomes" id="UP000435112">
    <property type="component" value="Unassembled WGS sequence"/>
</dbReference>
<evidence type="ECO:0000313" key="1">
    <source>
        <dbReference type="EMBL" id="KAE9029150.1"/>
    </source>
</evidence>
<evidence type="ECO:0000313" key="3">
    <source>
        <dbReference type="Proteomes" id="UP000429607"/>
    </source>
</evidence>
<evidence type="ECO:0000313" key="2">
    <source>
        <dbReference type="EMBL" id="KAE9033507.1"/>
    </source>
</evidence>
<dbReference type="EMBL" id="QXFV01000585">
    <property type="protein sequence ID" value="KAE9033507.1"/>
    <property type="molecule type" value="Genomic_DNA"/>
</dbReference>
<gene>
    <name evidence="2" type="ORF">PR001_g10126</name>
    <name evidence="1" type="ORF">PR002_g10222</name>
</gene>
<dbReference type="AlphaFoldDB" id="A0A6A3MZU8"/>
<dbReference type="Proteomes" id="UP000429607">
    <property type="component" value="Unassembled WGS sequence"/>
</dbReference>
<comment type="caution">
    <text evidence="2">The sequence shown here is derived from an EMBL/GenBank/DDBJ whole genome shotgun (WGS) entry which is preliminary data.</text>
</comment>